<keyword evidence="9" id="KW-1185">Reference proteome</keyword>
<dbReference type="Gene3D" id="1.20.1250.20">
    <property type="entry name" value="MFS general substrate transporter like domains"/>
    <property type="match status" value="1"/>
</dbReference>
<feature type="transmembrane region" description="Helical" evidence="6">
    <location>
        <begin position="383"/>
        <end position="400"/>
    </location>
</feature>
<dbReference type="OrthoDB" id="9812221at2"/>
<keyword evidence="2" id="KW-1003">Cell membrane</keyword>
<dbReference type="PROSITE" id="PS50850">
    <property type="entry name" value="MFS"/>
    <property type="match status" value="1"/>
</dbReference>
<feature type="transmembrane region" description="Helical" evidence="6">
    <location>
        <begin position="142"/>
        <end position="164"/>
    </location>
</feature>
<dbReference type="CDD" id="cd17324">
    <property type="entry name" value="MFS_NepI_like"/>
    <property type="match status" value="1"/>
</dbReference>
<feature type="transmembrane region" description="Helical" evidence="6">
    <location>
        <begin position="252"/>
        <end position="274"/>
    </location>
</feature>
<keyword evidence="5 6" id="KW-0472">Membrane</keyword>
<reference evidence="8 9" key="1">
    <citation type="submission" date="2019-04" db="EMBL/GenBank/DDBJ databases">
        <title>Flavobacterium sp. strain DS2-A Genome sequencing and assembly.</title>
        <authorList>
            <person name="Kim I."/>
        </authorList>
    </citation>
    <scope>NUCLEOTIDE SEQUENCE [LARGE SCALE GENOMIC DNA]</scope>
    <source>
        <strain evidence="8 9">DS2-A</strain>
    </source>
</reference>
<evidence type="ECO:0000259" key="7">
    <source>
        <dbReference type="PROSITE" id="PS50850"/>
    </source>
</evidence>
<keyword evidence="4 6" id="KW-1133">Transmembrane helix</keyword>
<evidence type="ECO:0000313" key="8">
    <source>
        <dbReference type="EMBL" id="TGD59511.1"/>
    </source>
</evidence>
<dbReference type="EMBL" id="SRLH01000001">
    <property type="protein sequence ID" value="TGD59511.1"/>
    <property type="molecule type" value="Genomic_DNA"/>
</dbReference>
<evidence type="ECO:0000256" key="5">
    <source>
        <dbReference type="ARBA" id="ARBA00023136"/>
    </source>
</evidence>
<comment type="subcellular location">
    <subcellularLocation>
        <location evidence="1">Cell membrane</location>
        <topology evidence="1">Multi-pass membrane protein</topology>
    </subcellularLocation>
</comment>
<evidence type="ECO:0000256" key="1">
    <source>
        <dbReference type="ARBA" id="ARBA00004651"/>
    </source>
</evidence>
<gene>
    <name evidence="8" type="ORF">E4635_00830</name>
</gene>
<name>A0A4Z0LC96_9FLAO</name>
<proteinExistence type="predicted"/>
<dbReference type="GO" id="GO:0005886">
    <property type="term" value="C:plasma membrane"/>
    <property type="evidence" value="ECO:0007669"/>
    <property type="project" value="UniProtKB-SubCell"/>
</dbReference>
<evidence type="ECO:0000256" key="2">
    <source>
        <dbReference type="ARBA" id="ARBA00022475"/>
    </source>
</evidence>
<feature type="transmembrane region" description="Helical" evidence="6">
    <location>
        <begin position="349"/>
        <end position="371"/>
    </location>
</feature>
<dbReference type="GO" id="GO:0022857">
    <property type="term" value="F:transmembrane transporter activity"/>
    <property type="evidence" value="ECO:0007669"/>
    <property type="project" value="InterPro"/>
</dbReference>
<feature type="transmembrane region" description="Helical" evidence="6">
    <location>
        <begin position="286"/>
        <end position="304"/>
    </location>
</feature>
<comment type="caution">
    <text evidence="8">The sequence shown here is derived from an EMBL/GenBank/DDBJ whole genome shotgun (WGS) entry which is preliminary data.</text>
</comment>
<dbReference type="InterPro" id="IPR011701">
    <property type="entry name" value="MFS"/>
</dbReference>
<keyword evidence="3 6" id="KW-0812">Transmembrane</keyword>
<evidence type="ECO:0000256" key="6">
    <source>
        <dbReference type="SAM" id="Phobius"/>
    </source>
</evidence>
<dbReference type="RefSeq" id="WP_135524718.1">
    <property type="nucleotide sequence ID" value="NZ_SRLH01000001.1"/>
</dbReference>
<feature type="transmembrane region" description="Helical" evidence="6">
    <location>
        <begin position="17"/>
        <end position="39"/>
    </location>
</feature>
<evidence type="ECO:0000313" key="9">
    <source>
        <dbReference type="Proteomes" id="UP000297407"/>
    </source>
</evidence>
<accession>A0A4Z0LC96</accession>
<dbReference type="InterPro" id="IPR036259">
    <property type="entry name" value="MFS_trans_sf"/>
</dbReference>
<feature type="transmembrane region" description="Helical" evidence="6">
    <location>
        <begin position="310"/>
        <end position="328"/>
    </location>
</feature>
<evidence type="ECO:0000256" key="4">
    <source>
        <dbReference type="ARBA" id="ARBA00022989"/>
    </source>
</evidence>
<feature type="transmembrane region" description="Helical" evidence="6">
    <location>
        <begin position="170"/>
        <end position="190"/>
    </location>
</feature>
<dbReference type="InterPro" id="IPR050189">
    <property type="entry name" value="MFS_Efflux_Transporters"/>
</dbReference>
<dbReference type="InterPro" id="IPR020846">
    <property type="entry name" value="MFS_dom"/>
</dbReference>
<feature type="transmembrane region" description="Helical" evidence="6">
    <location>
        <begin position="109"/>
        <end position="130"/>
    </location>
</feature>
<protein>
    <submittedName>
        <fullName evidence="8">MFS transporter</fullName>
    </submittedName>
</protein>
<feature type="domain" description="Major facilitator superfamily (MFS) profile" evidence="7">
    <location>
        <begin position="18"/>
        <end position="406"/>
    </location>
</feature>
<dbReference type="AlphaFoldDB" id="A0A4Z0LC96"/>
<feature type="transmembrane region" description="Helical" evidence="6">
    <location>
        <begin position="84"/>
        <end position="103"/>
    </location>
</feature>
<dbReference type="Proteomes" id="UP000297407">
    <property type="component" value="Unassembled WGS sequence"/>
</dbReference>
<evidence type="ECO:0000256" key="3">
    <source>
        <dbReference type="ARBA" id="ARBA00022692"/>
    </source>
</evidence>
<feature type="transmembrane region" description="Helical" evidence="6">
    <location>
        <begin position="222"/>
        <end position="246"/>
    </location>
</feature>
<dbReference type="Pfam" id="PF07690">
    <property type="entry name" value="MFS_1"/>
    <property type="match status" value="1"/>
</dbReference>
<dbReference type="SUPFAM" id="SSF103473">
    <property type="entry name" value="MFS general substrate transporter"/>
    <property type="match status" value="1"/>
</dbReference>
<organism evidence="8 9">
    <name type="scientific">Flavobacterium humi</name>
    <dbReference type="NCBI Taxonomy" id="2562683"/>
    <lineage>
        <taxon>Bacteria</taxon>
        <taxon>Pseudomonadati</taxon>
        <taxon>Bacteroidota</taxon>
        <taxon>Flavobacteriia</taxon>
        <taxon>Flavobacteriales</taxon>
        <taxon>Flavobacteriaceae</taxon>
        <taxon>Flavobacterium</taxon>
    </lineage>
</organism>
<dbReference type="PANTHER" id="PTHR43124">
    <property type="entry name" value="PURINE EFFLUX PUMP PBUE"/>
    <property type="match status" value="1"/>
</dbReference>
<feature type="transmembrane region" description="Helical" evidence="6">
    <location>
        <begin position="51"/>
        <end position="72"/>
    </location>
</feature>
<dbReference type="PANTHER" id="PTHR43124:SF3">
    <property type="entry name" value="CHLORAMPHENICOL EFFLUX PUMP RV0191"/>
    <property type="match status" value="1"/>
</dbReference>
<sequence length="409" mass="44674">MNEQDQQSLTFTGYQKFVIFLLAITQFTVVLDFMVMSPLGDIMMKTLKITASQFGVAVSAYAFSAGISGLLTAGFADKFDRKKLLIFFYIGFALGTLFCALAPNYHLLVAARIITGIFGGVIGSISMAIVADLFSLQQRGKVMGFVQMGFGVSQVLGIPIGLYIANSWGWHIPFLWIAIMAAAIACVLFLKLKPITAHLALQKERSAFEHLWHTVAQKNHRIGFLATALLSIGGFMMMPFGSAFAINNLKITAAQLPFLFLVTGLATLFSMPLIGKLSDSVSKFKIFAFATILATIIINIYAHYSATPFWIVLVTNVLMMVCIMSRMVPSTALATAIPEPQNRGAFMSINSSLQQMAGGFGAMIAGMIIVQKNNFAPLQHYDILAMIASCIMLVTIYLVYRVSRIVVTK</sequence>